<feature type="domain" description="Methyltransferase type 12" evidence="2">
    <location>
        <begin position="208"/>
        <end position="312"/>
    </location>
</feature>
<keyword evidence="1 3" id="KW-0808">Transferase</keyword>
<protein>
    <submittedName>
        <fullName evidence="3">Methyltransferase</fullName>
    </submittedName>
</protein>
<comment type="caution">
    <text evidence="3">The sequence shown here is derived from an EMBL/GenBank/DDBJ whole genome shotgun (WGS) entry which is preliminary data.</text>
</comment>
<keyword evidence="3" id="KW-0489">Methyltransferase</keyword>
<evidence type="ECO:0000313" key="3">
    <source>
        <dbReference type="EMBL" id="RYC68462.1"/>
    </source>
</evidence>
<dbReference type="Pfam" id="PF08242">
    <property type="entry name" value="Methyltransf_12"/>
    <property type="match status" value="1"/>
</dbReference>
<reference evidence="3 4" key="1">
    <citation type="submission" date="2019-01" db="EMBL/GenBank/DDBJ databases">
        <title>Spirosoma flava sp. nov., a propanil-degrading bacterium isolated from herbicide-contaminated soil.</title>
        <authorList>
            <person name="Zhang L."/>
            <person name="Jiang J.-D."/>
        </authorList>
    </citation>
    <scope>NUCLEOTIDE SEQUENCE [LARGE SCALE GENOMIC DNA]</scope>
    <source>
        <strain evidence="3 4">TY50</strain>
    </source>
</reference>
<dbReference type="GO" id="GO:0008168">
    <property type="term" value="F:methyltransferase activity"/>
    <property type="evidence" value="ECO:0007669"/>
    <property type="project" value="UniProtKB-KW"/>
</dbReference>
<dbReference type="EMBL" id="SBLB01000005">
    <property type="protein sequence ID" value="RYC68462.1"/>
    <property type="molecule type" value="Genomic_DNA"/>
</dbReference>
<evidence type="ECO:0000259" key="2">
    <source>
        <dbReference type="Pfam" id="PF08242"/>
    </source>
</evidence>
<proteinExistence type="predicted"/>
<dbReference type="RefSeq" id="WP_077919550.1">
    <property type="nucleotide sequence ID" value="NZ_SBLB01000005.1"/>
</dbReference>
<dbReference type="Gene3D" id="3.40.50.150">
    <property type="entry name" value="Vaccinia Virus protein VP39"/>
    <property type="match status" value="1"/>
</dbReference>
<evidence type="ECO:0000313" key="4">
    <source>
        <dbReference type="Proteomes" id="UP000290407"/>
    </source>
</evidence>
<dbReference type="SUPFAM" id="SSF53335">
    <property type="entry name" value="S-adenosyl-L-methionine-dependent methyltransferases"/>
    <property type="match status" value="1"/>
</dbReference>
<dbReference type="Proteomes" id="UP000290407">
    <property type="component" value="Unassembled WGS sequence"/>
</dbReference>
<dbReference type="InterPro" id="IPR013217">
    <property type="entry name" value="Methyltransf_12"/>
</dbReference>
<dbReference type="CDD" id="cd02440">
    <property type="entry name" value="AdoMet_MTases"/>
    <property type="match status" value="1"/>
</dbReference>
<dbReference type="PANTHER" id="PTHR45681">
    <property type="entry name" value="POLYKETIDE SYNTHASE 44-RELATED"/>
    <property type="match status" value="1"/>
</dbReference>
<organism evidence="3 4">
    <name type="scientific">Spirosoma sordidisoli</name>
    <dbReference type="NCBI Taxonomy" id="2502893"/>
    <lineage>
        <taxon>Bacteria</taxon>
        <taxon>Pseudomonadati</taxon>
        <taxon>Bacteroidota</taxon>
        <taxon>Cytophagia</taxon>
        <taxon>Cytophagales</taxon>
        <taxon>Cytophagaceae</taxon>
        <taxon>Spirosoma</taxon>
    </lineage>
</organism>
<dbReference type="PANTHER" id="PTHR45681:SF6">
    <property type="entry name" value="POLYKETIDE SYNTHASE 37"/>
    <property type="match status" value="1"/>
</dbReference>
<accession>A0A4Q2UIQ7</accession>
<gene>
    <name evidence="3" type="ORF">EQG79_19070</name>
</gene>
<dbReference type="AlphaFoldDB" id="A0A4Q2UIQ7"/>
<dbReference type="InterPro" id="IPR029063">
    <property type="entry name" value="SAM-dependent_MTases_sf"/>
</dbReference>
<evidence type="ECO:0000256" key="1">
    <source>
        <dbReference type="ARBA" id="ARBA00022679"/>
    </source>
</evidence>
<name>A0A4Q2UIQ7_9BACT</name>
<sequence length="392" mass="43799">MIASYPNAYLADAATFDDVMQLSETEFYQAETLLNAYTAGMTLAVFQRMGLFRAATDGYTPDALKAAIGLAPEHSRLLDALLDILERSQYLTRTADRYVATALVDTADTQQQLRNYRDHQQETLYMSAAAWAFIEATVRLEAICFEAMPDMLAGRRTYLDVMFPNGDLTLVAAIYKGTIQQYLNGRVASRVRELVEEKLALYGSVTLLEVGAGTGGTTALIFKELESLNPNALTYWYTDISAGFTRVGKREFGARYPFVQYKPLDINRPVDAQGFVPGSVDIVICNNVLHATPSMAGALTHTSQLLRDGGHVVVNDLTQRLDFNTVTFGFTREWWNFTDPEWRIPHAPVLTNRAWRKLLAEYNYTHVTVEGVPGMPEEKLHQSLIVAQLSQP</sequence>
<dbReference type="InterPro" id="IPR050444">
    <property type="entry name" value="Polyketide_Synthase"/>
</dbReference>
<dbReference type="GO" id="GO:0032259">
    <property type="term" value="P:methylation"/>
    <property type="evidence" value="ECO:0007669"/>
    <property type="project" value="UniProtKB-KW"/>
</dbReference>
<keyword evidence="4" id="KW-1185">Reference proteome</keyword>